<dbReference type="EMBL" id="OBKZ01000016">
    <property type="protein sequence ID" value="SOB52346.1"/>
    <property type="molecule type" value="Genomic_DNA"/>
</dbReference>
<keyword evidence="2" id="KW-0813">Transport</keyword>
<dbReference type="Pfam" id="PF07690">
    <property type="entry name" value="MFS_1"/>
    <property type="match status" value="1"/>
</dbReference>
<protein>
    <submittedName>
        <fullName evidence="10">Metabolite transport protein NicT</fullName>
    </submittedName>
</protein>
<gene>
    <name evidence="10" type="primary">nicT</name>
    <name evidence="10" type="ORF">PLUA15_230089</name>
</gene>
<dbReference type="FunFam" id="1.20.1250.20:FF:000018">
    <property type="entry name" value="MFS transporter permease"/>
    <property type="match status" value="1"/>
</dbReference>
<comment type="caution">
    <text evidence="10">The sequence shown here is derived from an EMBL/GenBank/DDBJ whole genome shotgun (WGS) entry which is preliminary data.</text>
</comment>
<feature type="domain" description="Major facilitator superfamily (MFS) profile" evidence="9">
    <location>
        <begin position="44"/>
        <end position="449"/>
    </location>
</feature>
<organism evidence="10 11">
    <name type="scientific">Pseudomonas lundensis</name>
    <dbReference type="NCBI Taxonomy" id="86185"/>
    <lineage>
        <taxon>Bacteria</taxon>
        <taxon>Pseudomonadati</taxon>
        <taxon>Pseudomonadota</taxon>
        <taxon>Gammaproteobacteria</taxon>
        <taxon>Pseudomonadales</taxon>
        <taxon>Pseudomonadaceae</taxon>
        <taxon>Pseudomonas</taxon>
    </lineage>
</organism>
<feature type="transmembrane region" description="Helical" evidence="8">
    <location>
        <begin position="134"/>
        <end position="156"/>
    </location>
</feature>
<dbReference type="GO" id="GO:0005886">
    <property type="term" value="C:plasma membrane"/>
    <property type="evidence" value="ECO:0007669"/>
    <property type="project" value="TreeGrafter"/>
</dbReference>
<dbReference type="SUPFAM" id="SSF103473">
    <property type="entry name" value="MFS general substrate transporter"/>
    <property type="match status" value="1"/>
</dbReference>
<evidence type="ECO:0000256" key="7">
    <source>
        <dbReference type="SAM" id="MobiDB-lite"/>
    </source>
</evidence>
<feature type="transmembrane region" description="Helical" evidence="8">
    <location>
        <begin position="110"/>
        <end position="128"/>
    </location>
</feature>
<feature type="region of interest" description="Disordered" evidence="7">
    <location>
        <begin position="1"/>
        <end position="28"/>
    </location>
</feature>
<dbReference type="CDD" id="cd17319">
    <property type="entry name" value="MFS_ExuT_GudP_like"/>
    <property type="match status" value="1"/>
</dbReference>
<sequence length="463" mass="50238">MPGHARAQARDNKKGLEMNHIPAQHPDPDDQALDGAYRKTAWRVMPLLMVCFLVAYLDRVNVGFAKLQMLDDLAFSEAVYGLGAGIFFIGYLMFEVPSNIALHRFGARRWIARIMVTWGLLSAAMMFVQTPWSFYALRFLIGVAEAGFFPGIIFYLTTWFPGHRRGVMVALFICALPISNLLGSLISGYIMQYMNGVAGYAGWQWLFVIEGLPAVFLGMAVFCLLRDRIADASWLSEAEKRGMQAAIDRDNQGKQGHSVREGLLNPKIWLLGAVYFCLVMGQYIISFWMPTIIRNSGIDQPWVIGLLSAIPFAAAAVAMVLVGRSSDRHHEYRWHVAICATLGAAGVLFGTLLGDNLWLAMIGLTVGTAAMISSLPVFWGMPTAVVGGAAAAAGIALINSMGNVAGFFATIVVGWMTQLTGSTQAAMYMMAAVLVMGGALGLCVPKARLDLRSAAPVAAAQRP</sequence>
<dbReference type="PROSITE" id="PS50850">
    <property type="entry name" value="MFS"/>
    <property type="match status" value="1"/>
</dbReference>
<evidence type="ECO:0000256" key="6">
    <source>
        <dbReference type="ARBA" id="ARBA00023136"/>
    </source>
</evidence>
<dbReference type="InterPro" id="IPR036259">
    <property type="entry name" value="MFS_trans_sf"/>
</dbReference>
<comment type="subcellular location">
    <subcellularLocation>
        <location evidence="1">Membrane</location>
        <topology evidence="1">Multi-pass membrane protein</topology>
    </subcellularLocation>
</comment>
<proteinExistence type="predicted"/>
<evidence type="ECO:0000256" key="8">
    <source>
        <dbReference type="SAM" id="Phobius"/>
    </source>
</evidence>
<evidence type="ECO:0000313" key="11">
    <source>
        <dbReference type="Proteomes" id="UP000219564"/>
    </source>
</evidence>
<dbReference type="InterPro" id="IPR020846">
    <property type="entry name" value="MFS_dom"/>
</dbReference>
<dbReference type="PANTHER" id="PTHR43791:SF36">
    <property type="entry name" value="TRANSPORTER, PUTATIVE (AFU_ORTHOLOGUE AFUA_6G08340)-RELATED"/>
    <property type="match status" value="1"/>
</dbReference>
<feature type="transmembrane region" description="Helical" evidence="8">
    <location>
        <begin position="203"/>
        <end position="225"/>
    </location>
</feature>
<dbReference type="GO" id="GO:0022857">
    <property type="term" value="F:transmembrane transporter activity"/>
    <property type="evidence" value="ECO:0007669"/>
    <property type="project" value="InterPro"/>
</dbReference>
<feature type="transmembrane region" description="Helical" evidence="8">
    <location>
        <begin position="301"/>
        <end position="322"/>
    </location>
</feature>
<evidence type="ECO:0000313" key="10">
    <source>
        <dbReference type="EMBL" id="SOB52346.1"/>
    </source>
</evidence>
<feature type="transmembrane region" description="Helical" evidence="8">
    <location>
        <begin position="334"/>
        <end position="352"/>
    </location>
</feature>
<reference evidence="10 11" key="1">
    <citation type="submission" date="2017-08" db="EMBL/GenBank/DDBJ databases">
        <authorList>
            <person name="Chaillou S."/>
        </authorList>
    </citation>
    <scope>NUCLEOTIDE SEQUENCE [LARGE SCALE GENOMIC DNA]</scope>
    <source>
        <strain evidence="10 11">MFPA15A1205</strain>
    </source>
</reference>
<evidence type="ECO:0000256" key="3">
    <source>
        <dbReference type="ARBA" id="ARBA00022692"/>
    </source>
</evidence>
<accession>A0AAX2H6S8</accession>
<dbReference type="AlphaFoldDB" id="A0AAX2H6S8"/>
<name>A0AAX2H6S8_9PSED</name>
<keyword evidence="5 8" id="KW-1133">Transmembrane helix</keyword>
<feature type="transmembrane region" description="Helical" evidence="8">
    <location>
        <begin position="168"/>
        <end position="191"/>
    </location>
</feature>
<evidence type="ECO:0000256" key="1">
    <source>
        <dbReference type="ARBA" id="ARBA00004141"/>
    </source>
</evidence>
<evidence type="ECO:0000259" key="9">
    <source>
        <dbReference type="PROSITE" id="PS50850"/>
    </source>
</evidence>
<feature type="transmembrane region" description="Helical" evidence="8">
    <location>
        <begin position="78"/>
        <end position="98"/>
    </location>
</feature>
<feature type="transmembrane region" description="Helical" evidence="8">
    <location>
        <begin position="391"/>
        <end position="413"/>
    </location>
</feature>
<keyword evidence="6 8" id="KW-0472">Membrane</keyword>
<feature type="transmembrane region" description="Helical" evidence="8">
    <location>
        <begin position="40"/>
        <end position="58"/>
    </location>
</feature>
<feature type="transmembrane region" description="Helical" evidence="8">
    <location>
        <begin position="425"/>
        <end position="444"/>
    </location>
</feature>
<keyword evidence="4" id="KW-0058">Aromatic hydrocarbons catabolism</keyword>
<feature type="compositionally biased region" description="Basic and acidic residues" evidence="7">
    <location>
        <begin position="8"/>
        <end position="17"/>
    </location>
</feature>
<dbReference type="InterPro" id="IPR011701">
    <property type="entry name" value="MFS"/>
</dbReference>
<evidence type="ECO:0000256" key="2">
    <source>
        <dbReference type="ARBA" id="ARBA00022448"/>
    </source>
</evidence>
<dbReference type="PANTHER" id="PTHR43791">
    <property type="entry name" value="PERMEASE-RELATED"/>
    <property type="match status" value="1"/>
</dbReference>
<keyword evidence="3 8" id="KW-0812">Transmembrane</keyword>
<dbReference type="Gene3D" id="1.20.1250.20">
    <property type="entry name" value="MFS general substrate transporter like domains"/>
    <property type="match status" value="2"/>
</dbReference>
<feature type="transmembrane region" description="Helical" evidence="8">
    <location>
        <begin position="358"/>
        <end position="379"/>
    </location>
</feature>
<evidence type="ECO:0000256" key="4">
    <source>
        <dbReference type="ARBA" id="ARBA00022797"/>
    </source>
</evidence>
<dbReference type="Proteomes" id="UP000219564">
    <property type="component" value="Unassembled WGS sequence"/>
</dbReference>
<feature type="transmembrane region" description="Helical" evidence="8">
    <location>
        <begin position="268"/>
        <end position="289"/>
    </location>
</feature>
<evidence type="ECO:0000256" key="5">
    <source>
        <dbReference type="ARBA" id="ARBA00022989"/>
    </source>
</evidence>